<gene>
    <name evidence="2" type="ORF">LIER_11611</name>
</gene>
<evidence type="ECO:0000313" key="3">
    <source>
        <dbReference type="Proteomes" id="UP001454036"/>
    </source>
</evidence>
<dbReference type="AlphaFoldDB" id="A0AAV3PPX7"/>
<sequence length="163" mass="19205">MVWQEENARGNDRSPRVTGRVDTIWRDSRRRRYLQRKKKICLKCCLRPAFPRWHPRPIISNFVVARMLVDTGISADILYLRAYDKLGLARKHPKPGIVDEKSPKRKRYQEKHPGIMNIGEPTESERQDNDPKDSESHKRGAPNENFKTVAFDERKPDRCKKAR</sequence>
<evidence type="ECO:0000313" key="2">
    <source>
        <dbReference type="EMBL" id="GAA0153353.1"/>
    </source>
</evidence>
<comment type="caution">
    <text evidence="2">The sequence shown here is derived from an EMBL/GenBank/DDBJ whole genome shotgun (WGS) entry which is preliminary data.</text>
</comment>
<name>A0AAV3PPX7_LITER</name>
<keyword evidence="3" id="KW-1185">Reference proteome</keyword>
<protein>
    <submittedName>
        <fullName evidence="2">Uncharacterized protein</fullName>
    </submittedName>
</protein>
<evidence type="ECO:0000256" key="1">
    <source>
        <dbReference type="SAM" id="MobiDB-lite"/>
    </source>
</evidence>
<dbReference type="Proteomes" id="UP001454036">
    <property type="component" value="Unassembled WGS sequence"/>
</dbReference>
<feature type="compositionally biased region" description="Basic and acidic residues" evidence="1">
    <location>
        <begin position="123"/>
        <end position="138"/>
    </location>
</feature>
<organism evidence="2 3">
    <name type="scientific">Lithospermum erythrorhizon</name>
    <name type="common">Purple gromwell</name>
    <name type="synonym">Lithospermum officinale var. erythrorhizon</name>
    <dbReference type="NCBI Taxonomy" id="34254"/>
    <lineage>
        <taxon>Eukaryota</taxon>
        <taxon>Viridiplantae</taxon>
        <taxon>Streptophyta</taxon>
        <taxon>Embryophyta</taxon>
        <taxon>Tracheophyta</taxon>
        <taxon>Spermatophyta</taxon>
        <taxon>Magnoliopsida</taxon>
        <taxon>eudicotyledons</taxon>
        <taxon>Gunneridae</taxon>
        <taxon>Pentapetalae</taxon>
        <taxon>asterids</taxon>
        <taxon>lamiids</taxon>
        <taxon>Boraginales</taxon>
        <taxon>Boraginaceae</taxon>
        <taxon>Boraginoideae</taxon>
        <taxon>Lithospermeae</taxon>
        <taxon>Lithospermum</taxon>
    </lineage>
</organism>
<dbReference type="EMBL" id="BAABME010002162">
    <property type="protein sequence ID" value="GAA0153353.1"/>
    <property type="molecule type" value="Genomic_DNA"/>
</dbReference>
<accession>A0AAV3PPX7</accession>
<proteinExistence type="predicted"/>
<feature type="region of interest" description="Disordered" evidence="1">
    <location>
        <begin position="91"/>
        <end position="163"/>
    </location>
</feature>
<reference evidence="2 3" key="1">
    <citation type="submission" date="2024-01" db="EMBL/GenBank/DDBJ databases">
        <title>The complete chloroplast genome sequence of Lithospermum erythrorhizon: insights into the phylogenetic relationship among Boraginaceae species and the maternal lineages of purple gromwells.</title>
        <authorList>
            <person name="Okada T."/>
            <person name="Watanabe K."/>
        </authorList>
    </citation>
    <scope>NUCLEOTIDE SEQUENCE [LARGE SCALE GENOMIC DNA]</scope>
</reference>